<reference evidence="1" key="1">
    <citation type="journal article" date="2014" name="Front. Microbiol.">
        <title>High frequency of phylogenetically diverse reductive dehalogenase-homologous genes in deep subseafloor sedimentary metagenomes.</title>
        <authorList>
            <person name="Kawai M."/>
            <person name="Futagami T."/>
            <person name="Toyoda A."/>
            <person name="Takaki Y."/>
            <person name="Nishi S."/>
            <person name="Hori S."/>
            <person name="Arai W."/>
            <person name="Tsubouchi T."/>
            <person name="Morono Y."/>
            <person name="Uchiyama I."/>
            <person name="Ito T."/>
            <person name="Fujiyama A."/>
            <person name="Inagaki F."/>
            <person name="Takami H."/>
        </authorList>
    </citation>
    <scope>NUCLEOTIDE SEQUENCE</scope>
    <source>
        <strain evidence="1">Expedition CK06-06</strain>
    </source>
</reference>
<sequence length="76" mass="8654">MSIMSEFKRAVRECRQFAVSKVRFLSFDKGKVFEWGCVAVLDVSNKAVFNSLTLTDSNWLPQASISNHVRVAFCLH</sequence>
<dbReference type="EMBL" id="BARW01020112">
    <property type="protein sequence ID" value="GAI88692.1"/>
    <property type="molecule type" value="Genomic_DNA"/>
</dbReference>
<feature type="non-terminal residue" evidence="1">
    <location>
        <position position="76"/>
    </location>
</feature>
<organism evidence="1">
    <name type="scientific">marine sediment metagenome</name>
    <dbReference type="NCBI Taxonomy" id="412755"/>
    <lineage>
        <taxon>unclassified sequences</taxon>
        <taxon>metagenomes</taxon>
        <taxon>ecological metagenomes</taxon>
    </lineage>
</organism>
<proteinExistence type="predicted"/>
<name>X1S6L4_9ZZZZ</name>
<protein>
    <submittedName>
        <fullName evidence="1">Uncharacterized protein</fullName>
    </submittedName>
</protein>
<gene>
    <name evidence="1" type="ORF">S12H4_34045</name>
</gene>
<evidence type="ECO:0000313" key="1">
    <source>
        <dbReference type="EMBL" id="GAI88692.1"/>
    </source>
</evidence>
<comment type="caution">
    <text evidence="1">The sequence shown here is derived from an EMBL/GenBank/DDBJ whole genome shotgun (WGS) entry which is preliminary data.</text>
</comment>
<accession>X1S6L4</accession>
<dbReference type="AlphaFoldDB" id="X1S6L4"/>